<dbReference type="EMBL" id="CP127295">
    <property type="protein sequence ID" value="WIY02823.1"/>
    <property type="molecule type" value="Genomic_DNA"/>
</dbReference>
<reference evidence="2 3" key="1">
    <citation type="submission" date="2023-06" db="EMBL/GenBank/DDBJ databases">
        <authorList>
            <person name="Oyuntsetseg B."/>
            <person name="Kim S.B."/>
        </authorList>
    </citation>
    <scope>NUCLEOTIDE SEQUENCE [LARGE SCALE GENOMIC DNA]</scope>
    <source>
        <strain evidence="2 3">4-36</strain>
    </source>
</reference>
<keyword evidence="1" id="KW-1133">Transmembrane helix</keyword>
<feature type="transmembrane region" description="Helical" evidence="1">
    <location>
        <begin position="18"/>
        <end position="36"/>
    </location>
</feature>
<gene>
    <name evidence="2" type="ORF">QRX60_02795</name>
</gene>
<organism evidence="2 3">
    <name type="scientific">Amycolatopsis mongoliensis</name>
    <dbReference type="NCBI Taxonomy" id="715475"/>
    <lineage>
        <taxon>Bacteria</taxon>
        <taxon>Bacillati</taxon>
        <taxon>Actinomycetota</taxon>
        <taxon>Actinomycetes</taxon>
        <taxon>Pseudonocardiales</taxon>
        <taxon>Pseudonocardiaceae</taxon>
        <taxon>Amycolatopsis</taxon>
    </lineage>
</organism>
<dbReference type="AlphaFoldDB" id="A0A9Y2NKH4"/>
<proteinExistence type="predicted"/>
<protein>
    <submittedName>
        <fullName evidence="2">Uncharacterized protein</fullName>
    </submittedName>
</protein>
<evidence type="ECO:0000256" key="1">
    <source>
        <dbReference type="SAM" id="Phobius"/>
    </source>
</evidence>
<dbReference type="RefSeq" id="WP_285999230.1">
    <property type="nucleotide sequence ID" value="NZ_CP127295.1"/>
</dbReference>
<keyword evidence="3" id="KW-1185">Reference proteome</keyword>
<dbReference type="Proteomes" id="UP001239397">
    <property type="component" value="Chromosome"/>
</dbReference>
<sequence>MTEPHDVPRRYRHRDHTWVLGAWVLPLAVAAALTAVSGGLLAITLPVALVVGIVATVLHLRDRA</sequence>
<keyword evidence="1" id="KW-0472">Membrane</keyword>
<dbReference type="KEGG" id="amog:QRX60_02795"/>
<keyword evidence="1" id="KW-0812">Transmembrane</keyword>
<evidence type="ECO:0000313" key="2">
    <source>
        <dbReference type="EMBL" id="WIY02823.1"/>
    </source>
</evidence>
<name>A0A9Y2NKH4_9PSEU</name>
<accession>A0A9Y2NKH4</accession>
<evidence type="ECO:0000313" key="3">
    <source>
        <dbReference type="Proteomes" id="UP001239397"/>
    </source>
</evidence>
<feature type="transmembrane region" description="Helical" evidence="1">
    <location>
        <begin position="42"/>
        <end position="60"/>
    </location>
</feature>